<dbReference type="InterPro" id="IPR000380">
    <property type="entry name" value="Topo_IA"/>
</dbReference>
<dbReference type="PANTHER" id="PTHR11390">
    <property type="entry name" value="PROKARYOTIC DNA TOPOISOMERASE"/>
    <property type="match status" value="1"/>
</dbReference>
<proteinExistence type="inferred from homology"/>
<dbReference type="GO" id="GO:0006310">
    <property type="term" value="P:DNA recombination"/>
    <property type="evidence" value="ECO:0007669"/>
    <property type="project" value="TreeGrafter"/>
</dbReference>
<dbReference type="GO" id="GO:0006265">
    <property type="term" value="P:DNA topological change"/>
    <property type="evidence" value="ECO:0007669"/>
    <property type="project" value="InterPro"/>
</dbReference>
<dbReference type="SMART" id="SM00493">
    <property type="entry name" value="TOPRIM"/>
    <property type="match status" value="1"/>
</dbReference>
<dbReference type="SUPFAM" id="SSF56712">
    <property type="entry name" value="Prokaryotic type I DNA topoisomerase"/>
    <property type="match status" value="1"/>
</dbReference>
<comment type="similarity">
    <text evidence="1">Belongs to the type IA topoisomerase family.</text>
</comment>
<evidence type="ECO:0000256" key="1">
    <source>
        <dbReference type="RuleBase" id="RU362092"/>
    </source>
</evidence>
<dbReference type="GO" id="GO:0006281">
    <property type="term" value="P:DNA repair"/>
    <property type="evidence" value="ECO:0007669"/>
    <property type="project" value="TreeGrafter"/>
</dbReference>
<dbReference type="EMBL" id="UZAK01035656">
    <property type="protein sequence ID" value="VDP51532.1"/>
    <property type="molecule type" value="Genomic_DNA"/>
</dbReference>
<dbReference type="InterPro" id="IPR023405">
    <property type="entry name" value="Topo_IA_core_domain"/>
</dbReference>
<name>A0A183KDR2_9TREM</name>
<dbReference type="GO" id="GO:0003917">
    <property type="term" value="F:DNA topoisomerase type I (single strand cut, ATP-independent) activity"/>
    <property type="evidence" value="ECO:0007669"/>
    <property type="project" value="UniProtKB-EC"/>
</dbReference>
<sequence length="155" mass="18067">MQTVFMVAEKPSLAESIAKSLSNKRNSSRRGFNGACSIHEWTGQFMSEQVRFKMTSVCGHVMNVDFLSRYNSWDKVDPAKNAGILILWLDCDKEGENICFEVINCVHSVMVHPVSCLYIMFIYFSMRYYFLFVTIKNFHTSSFFHKLKQRKSDNF</sequence>
<comment type="catalytic activity">
    <reaction evidence="1">
        <text>ATP-independent breakage of single-stranded DNA, followed by passage and rejoining.</text>
        <dbReference type="EC" id="5.6.2.1"/>
    </reaction>
</comment>
<evidence type="ECO:0000256" key="2">
    <source>
        <dbReference type="SAM" id="Phobius"/>
    </source>
</evidence>
<dbReference type="PROSITE" id="PS50880">
    <property type="entry name" value="TOPRIM"/>
    <property type="match status" value="1"/>
</dbReference>
<keyword evidence="1" id="KW-0238">DNA-binding</keyword>
<keyword evidence="2" id="KW-0472">Membrane</keyword>
<keyword evidence="2" id="KW-1133">Transmembrane helix</keyword>
<dbReference type="GO" id="GO:0005634">
    <property type="term" value="C:nucleus"/>
    <property type="evidence" value="ECO:0007669"/>
    <property type="project" value="TreeGrafter"/>
</dbReference>
<dbReference type="STRING" id="6186.A0A183KDR2"/>
<evidence type="ECO:0000313" key="4">
    <source>
        <dbReference type="EMBL" id="VDP51532.1"/>
    </source>
</evidence>
<evidence type="ECO:0000313" key="6">
    <source>
        <dbReference type="WBParaSite" id="SCUD_0001315701-mRNA-1"/>
    </source>
</evidence>
<comment type="function">
    <text evidence="1">Introduces a single-strand break via transesterification at a target site in duplex DNA. Releases the supercoiling and torsional tension of DNA introduced during the DNA replication and transcription by transiently cleaving and rejoining one strand of the DNA duplex. The scissile phosphodiester is attacked by the catalytic tyrosine of the enzyme, resulting in the formation of a DNA-(5'-phosphotyrosyl)-enzyme intermediate and the expulsion of a 3'-OH DNA strand.</text>
</comment>
<feature type="transmembrane region" description="Helical" evidence="2">
    <location>
        <begin position="117"/>
        <end position="138"/>
    </location>
</feature>
<keyword evidence="1" id="KW-0413">Isomerase</keyword>
<reference evidence="6" key="1">
    <citation type="submission" date="2016-06" db="UniProtKB">
        <authorList>
            <consortium name="WormBaseParasite"/>
        </authorList>
    </citation>
    <scope>IDENTIFICATION</scope>
</reference>
<dbReference type="GO" id="GO:0003677">
    <property type="term" value="F:DNA binding"/>
    <property type="evidence" value="ECO:0007669"/>
    <property type="project" value="UniProtKB-KW"/>
</dbReference>
<evidence type="ECO:0000313" key="5">
    <source>
        <dbReference type="Proteomes" id="UP000279833"/>
    </source>
</evidence>
<feature type="domain" description="Toprim" evidence="3">
    <location>
        <begin position="3"/>
        <end position="141"/>
    </location>
</feature>
<dbReference type="WBParaSite" id="SCUD_0001315701-mRNA-1">
    <property type="protein sequence ID" value="SCUD_0001315701-mRNA-1"/>
    <property type="gene ID" value="SCUD_0001315701"/>
</dbReference>
<organism evidence="6">
    <name type="scientific">Schistosoma curassoni</name>
    <dbReference type="NCBI Taxonomy" id="6186"/>
    <lineage>
        <taxon>Eukaryota</taxon>
        <taxon>Metazoa</taxon>
        <taxon>Spiralia</taxon>
        <taxon>Lophotrochozoa</taxon>
        <taxon>Platyhelminthes</taxon>
        <taxon>Trematoda</taxon>
        <taxon>Digenea</taxon>
        <taxon>Strigeidida</taxon>
        <taxon>Schistosomatoidea</taxon>
        <taxon>Schistosomatidae</taxon>
        <taxon>Schistosoma</taxon>
    </lineage>
</organism>
<dbReference type="Proteomes" id="UP000279833">
    <property type="component" value="Unassembled WGS sequence"/>
</dbReference>
<accession>A0A183KDR2</accession>
<dbReference type="Pfam" id="PF01751">
    <property type="entry name" value="Toprim"/>
    <property type="match status" value="1"/>
</dbReference>
<dbReference type="EC" id="5.6.2.1" evidence="1"/>
<reference evidence="4 5" key="2">
    <citation type="submission" date="2018-11" db="EMBL/GenBank/DDBJ databases">
        <authorList>
            <consortium name="Pathogen Informatics"/>
        </authorList>
    </citation>
    <scope>NUCLEOTIDE SEQUENCE [LARGE SCALE GENOMIC DNA]</scope>
    <source>
        <strain evidence="4">Dakar</strain>
        <strain evidence="5">Dakar, Senegal</strain>
    </source>
</reference>
<dbReference type="Gene3D" id="3.40.50.140">
    <property type="match status" value="2"/>
</dbReference>
<dbReference type="InterPro" id="IPR006171">
    <property type="entry name" value="TOPRIM_dom"/>
</dbReference>
<evidence type="ECO:0000259" key="3">
    <source>
        <dbReference type="PROSITE" id="PS50880"/>
    </source>
</evidence>
<gene>
    <name evidence="4" type="ORF">SCUD_LOCUS13154</name>
</gene>
<keyword evidence="2" id="KW-0812">Transmembrane</keyword>
<dbReference type="PANTHER" id="PTHR11390:SF20">
    <property type="entry name" value="DNA TOPOISOMERASE 3-BETA-1"/>
    <property type="match status" value="1"/>
</dbReference>
<keyword evidence="1" id="KW-0799">Topoisomerase</keyword>
<dbReference type="AlphaFoldDB" id="A0A183KDR2"/>
<protein>
    <recommendedName>
        <fullName evidence="1">DNA topoisomerase</fullName>
        <ecNumber evidence="1">5.6.2.1</ecNumber>
    </recommendedName>
</protein>
<keyword evidence="5" id="KW-1185">Reference proteome</keyword>